<keyword evidence="1" id="KW-0732">Signal</keyword>
<dbReference type="InterPro" id="IPR008969">
    <property type="entry name" value="CarboxyPept-like_regulatory"/>
</dbReference>
<evidence type="ECO:0000313" key="2">
    <source>
        <dbReference type="EMBL" id="SIS94969.1"/>
    </source>
</evidence>
<sequence length="260" mass="29840">MKRNSFLFAIFFVVLARLAAQDLISVELEGRVYSKDGDVAATHVLNTTTKKATITDIDGFFDIAVKLNDTLVFSAVQYKRKEIVISMGILESKFIMIPLEEALTELDEVIVTPYSLSGHIASDLQTLQIEPVVTASTLGLPNAFVVPMGKAERELRAATANPYMSLDPLINTITGRKKMLKARVKRNEKYERTQRVREFYVDSLYTVELKIAQDKIDDFLYFCEVDSAFQQIVDTHDRLRIWDFMKRKSVVYRRNHREEE</sequence>
<name>A0ABY1KYV1_9FLAO</name>
<evidence type="ECO:0000313" key="3">
    <source>
        <dbReference type="Proteomes" id="UP000185728"/>
    </source>
</evidence>
<feature type="chain" id="PRO_5045817129" evidence="1">
    <location>
        <begin position="20"/>
        <end position="260"/>
    </location>
</feature>
<comment type="caution">
    <text evidence="2">The sequence shown here is derived from an EMBL/GenBank/DDBJ whole genome shotgun (WGS) entry which is preliminary data.</text>
</comment>
<organism evidence="2 3">
    <name type="scientific">Zobellia uliginosa</name>
    <dbReference type="NCBI Taxonomy" id="143224"/>
    <lineage>
        <taxon>Bacteria</taxon>
        <taxon>Pseudomonadati</taxon>
        <taxon>Bacteroidota</taxon>
        <taxon>Flavobacteriia</taxon>
        <taxon>Flavobacteriales</taxon>
        <taxon>Flavobacteriaceae</taxon>
        <taxon>Zobellia</taxon>
    </lineage>
</organism>
<keyword evidence="3" id="KW-1185">Reference proteome</keyword>
<accession>A0ABY1KYV1</accession>
<evidence type="ECO:0000256" key="1">
    <source>
        <dbReference type="SAM" id="SignalP"/>
    </source>
</evidence>
<reference evidence="2 3" key="1">
    <citation type="submission" date="2017-01" db="EMBL/GenBank/DDBJ databases">
        <authorList>
            <person name="Varghese N."/>
            <person name="Submissions S."/>
        </authorList>
    </citation>
    <scope>NUCLEOTIDE SEQUENCE [LARGE SCALE GENOMIC DNA]</scope>
    <source>
        <strain evidence="2 3">DSM 2061</strain>
    </source>
</reference>
<dbReference type="EMBL" id="FTOB01000005">
    <property type="protein sequence ID" value="SIS94969.1"/>
    <property type="molecule type" value="Genomic_DNA"/>
</dbReference>
<proteinExistence type="predicted"/>
<dbReference type="Pfam" id="PF13715">
    <property type="entry name" value="CarbopepD_reg_2"/>
    <property type="match status" value="1"/>
</dbReference>
<protein>
    <submittedName>
        <fullName evidence="2">CarboxypepD_reg-like domain-containing protein</fullName>
    </submittedName>
</protein>
<dbReference type="RefSeq" id="WP_076456410.1">
    <property type="nucleotide sequence ID" value="NZ_FTOB01000005.1"/>
</dbReference>
<dbReference type="SUPFAM" id="SSF49464">
    <property type="entry name" value="Carboxypeptidase regulatory domain-like"/>
    <property type="match status" value="1"/>
</dbReference>
<feature type="signal peptide" evidence="1">
    <location>
        <begin position="1"/>
        <end position="19"/>
    </location>
</feature>
<gene>
    <name evidence="2" type="ORF">SAMN05421766_105138</name>
</gene>
<dbReference type="Proteomes" id="UP000185728">
    <property type="component" value="Unassembled WGS sequence"/>
</dbReference>